<evidence type="ECO:0000313" key="2">
    <source>
        <dbReference type="Proteomes" id="UP001042704"/>
    </source>
</evidence>
<reference evidence="1" key="1">
    <citation type="journal article" date="2001" name="Int. J. Syst. Evol. Microbiol.">
        <title>Methanofollis aquaemaris sp. nov., a methanogen isolated from an aquaculture fish pond.</title>
        <authorList>
            <person name="Lai M.C."/>
            <person name="Chen S.C."/>
        </authorList>
    </citation>
    <scope>NUCLEOTIDE SEQUENCE</scope>
    <source>
        <strain evidence="1">N2F9704</strain>
    </source>
</reference>
<name>A0A8A3S2U5_9EURY</name>
<protein>
    <submittedName>
        <fullName evidence="1">Peptidase M4</fullName>
    </submittedName>
</protein>
<dbReference type="RefSeq" id="WP_265581725.1">
    <property type="nucleotide sequence ID" value="NZ_CP036172.1"/>
</dbReference>
<dbReference type="Proteomes" id="UP001042704">
    <property type="component" value="Chromosome"/>
</dbReference>
<reference evidence="1" key="2">
    <citation type="submission" date="2019-02" db="EMBL/GenBank/DDBJ databases">
        <authorList>
            <person name="Chen S.-C."/>
            <person name="Chien H.-H."/>
            <person name="Lai M.-C."/>
        </authorList>
    </citation>
    <scope>NUCLEOTIDE SEQUENCE</scope>
    <source>
        <strain evidence="1">N2F9704</strain>
    </source>
</reference>
<evidence type="ECO:0000313" key="1">
    <source>
        <dbReference type="EMBL" id="QSZ66392.1"/>
    </source>
</evidence>
<gene>
    <name evidence="1" type="ORF">RJ40_02195</name>
</gene>
<dbReference type="AlphaFoldDB" id="A0A8A3S2U5"/>
<dbReference type="GeneID" id="76423132"/>
<accession>A0A8A3S2U5</accession>
<dbReference type="EMBL" id="CP036172">
    <property type="protein sequence ID" value="QSZ66392.1"/>
    <property type="molecule type" value="Genomic_DNA"/>
</dbReference>
<dbReference type="KEGG" id="maqe:RJ40_02195"/>
<proteinExistence type="predicted"/>
<keyword evidence="2" id="KW-1185">Reference proteome</keyword>
<sequence length="216" mass="22944">MKERRGVVSVILIISLFLLSPGCAWVWGSPEQIGGGPPSPGALGPGPAGGGVAALYEPDARPVSETAAREALETYAAEFGPTVEVRNFTAFTQNYYAVLVDRTTGQAVGEAIVDRYTGEAGPDPGPALTWRCSVQNGAARYDLHAAEETAATFLRTFLPGATLLESRTFSGYHTFAYGRGEMEGMLSVNDRTGQVWVHTWHGQYLGGEEEGGRSGT</sequence>
<organism evidence="1 2">
    <name type="scientific">Methanofollis aquaemaris</name>
    <dbReference type="NCBI Taxonomy" id="126734"/>
    <lineage>
        <taxon>Archaea</taxon>
        <taxon>Methanobacteriati</taxon>
        <taxon>Methanobacteriota</taxon>
        <taxon>Stenosarchaea group</taxon>
        <taxon>Methanomicrobia</taxon>
        <taxon>Methanomicrobiales</taxon>
        <taxon>Methanomicrobiaceae</taxon>
        <taxon>Methanofollis</taxon>
    </lineage>
</organism>